<gene>
    <name evidence="1" type="ORF">ACFPN1_10530</name>
</gene>
<dbReference type="InterPro" id="IPR036583">
    <property type="entry name" value="23S_rRNA_IVS_sf"/>
</dbReference>
<dbReference type="Pfam" id="PF05635">
    <property type="entry name" value="23S_rRNA_IVP"/>
    <property type="match status" value="1"/>
</dbReference>
<dbReference type="EMBL" id="JBHSNM010000003">
    <property type="protein sequence ID" value="MFC5570495.1"/>
    <property type="molecule type" value="Genomic_DNA"/>
</dbReference>
<dbReference type="CDD" id="cd16377">
    <property type="entry name" value="23S_rRNA_IVP_like"/>
    <property type="match status" value="1"/>
</dbReference>
<evidence type="ECO:0000313" key="1">
    <source>
        <dbReference type="EMBL" id="MFC5570495.1"/>
    </source>
</evidence>
<protein>
    <submittedName>
        <fullName evidence="1">Four helix bundle protein</fullName>
    </submittedName>
</protein>
<name>A0ABW0SP00_9GAMM</name>
<accession>A0ABW0SP00</accession>
<sequence length="135" mass="14915">MVTDFRDLRVWEASMALAEAVYELVVKFPAEERYGLATQLKRAAVSVPSCIAEGNARESTRDYLRFLSMAKGSLAEIQTQVQLATRLGLVDPALVDPVLAKATSVSLLLQSLRKALRGKLQQGDRSPFPIPHSRF</sequence>
<comment type="caution">
    <text evidence="1">The sequence shown here is derived from an EMBL/GenBank/DDBJ whole genome shotgun (WGS) entry which is preliminary data.</text>
</comment>
<evidence type="ECO:0000313" key="2">
    <source>
        <dbReference type="Proteomes" id="UP001596036"/>
    </source>
</evidence>
<dbReference type="Gene3D" id="1.20.1440.60">
    <property type="entry name" value="23S rRNA-intervening sequence"/>
    <property type="match status" value="1"/>
</dbReference>
<dbReference type="RefSeq" id="WP_386754917.1">
    <property type="nucleotide sequence ID" value="NZ_JBHSNM010000003.1"/>
</dbReference>
<reference evidence="2" key="1">
    <citation type="journal article" date="2019" name="Int. J. Syst. Evol. Microbiol.">
        <title>The Global Catalogue of Microorganisms (GCM) 10K type strain sequencing project: providing services to taxonomists for standard genome sequencing and annotation.</title>
        <authorList>
            <consortium name="The Broad Institute Genomics Platform"/>
            <consortium name="The Broad Institute Genome Sequencing Center for Infectious Disease"/>
            <person name="Wu L."/>
            <person name="Ma J."/>
        </authorList>
    </citation>
    <scope>NUCLEOTIDE SEQUENCE [LARGE SCALE GENOMIC DNA]</scope>
    <source>
        <strain evidence="2">KACC 11407</strain>
    </source>
</reference>
<dbReference type="InterPro" id="IPR012657">
    <property type="entry name" value="23S_rRNA-intervening_sequence"/>
</dbReference>
<dbReference type="PANTHER" id="PTHR38471">
    <property type="entry name" value="FOUR HELIX BUNDLE PROTEIN"/>
    <property type="match status" value="1"/>
</dbReference>
<keyword evidence="2" id="KW-1185">Reference proteome</keyword>
<dbReference type="SUPFAM" id="SSF158446">
    <property type="entry name" value="IVS-encoded protein-like"/>
    <property type="match status" value="1"/>
</dbReference>
<proteinExistence type="predicted"/>
<dbReference type="Proteomes" id="UP001596036">
    <property type="component" value="Unassembled WGS sequence"/>
</dbReference>
<dbReference type="PANTHER" id="PTHR38471:SF2">
    <property type="entry name" value="FOUR HELIX BUNDLE PROTEIN"/>
    <property type="match status" value="1"/>
</dbReference>
<dbReference type="NCBIfam" id="TIGR02436">
    <property type="entry name" value="four helix bundle protein"/>
    <property type="match status" value="1"/>
</dbReference>
<organism evidence="1 2">
    <name type="scientific">Lysobacter yangpyeongensis</name>
    <dbReference type="NCBI Taxonomy" id="346182"/>
    <lineage>
        <taxon>Bacteria</taxon>
        <taxon>Pseudomonadati</taxon>
        <taxon>Pseudomonadota</taxon>
        <taxon>Gammaproteobacteria</taxon>
        <taxon>Lysobacterales</taxon>
        <taxon>Lysobacteraceae</taxon>
        <taxon>Lysobacter</taxon>
    </lineage>
</organism>